<dbReference type="Proteomes" id="UP000037395">
    <property type="component" value="Unassembled WGS sequence"/>
</dbReference>
<dbReference type="EMBL" id="BMUB01000026">
    <property type="protein sequence ID" value="GGV01633.1"/>
    <property type="molecule type" value="Genomic_DNA"/>
</dbReference>
<name>A0A1E7N1R2_KITAU</name>
<gene>
    <name evidence="3" type="ORF">GCM10010502_65240</name>
    <name evidence="4" type="ORF">HS99_0008980</name>
</gene>
<dbReference type="Proteomes" id="UP000610124">
    <property type="component" value="Unassembled WGS sequence"/>
</dbReference>
<evidence type="ECO:0000313" key="3">
    <source>
        <dbReference type="EMBL" id="GGV01633.1"/>
    </source>
</evidence>
<dbReference type="PROSITE" id="PS50231">
    <property type="entry name" value="RICIN_B_LECTIN"/>
    <property type="match status" value="1"/>
</dbReference>
<organism evidence="4 5">
    <name type="scientific">Kitasatospora aureofaciens</name>
    <name type="common">Streptomyces aureofaciens</name>
    <dbReference type="NCBI Taxonomy" id="1894"/>
    <lineage>
        <taxon>Bacteria</taxon>
        <taxon>Bacillati</taxon>
        <taxon>Actinomycetota</taxon>
        <taxon>Actinomycetes</taxon>
        <taxon>Kitasatosporales</taxon>
        <taxon>Streptomycetaceae</taxon>
        <taxon>Kitasatospora</taxon>
    </lineage>
</organism>
<reference evidence="4" key="3">
    <citation type="submission" date="2016-08" db="EMBL/GenBank/DDBJ databases">
        <title>Sequencing, Assembly and Comparative Genomics of S. aureofaciens ATCC 10762.</title>
        <authorList>
            <person name="Gradnigo J.S."/>
            <person name="Johnson N."/>
            <person name="Somerville G.A."/>
        </authorList>
    </citation>
    <scope>NUCLEOTIDE SEQUENCE [LARGE SCALE GENOMIC DNA]</scope>
    <source>
        <strain evidence="4">ATCC 10762</strain>
    </source>
</reference>
<evidence type="ECO:0000256" key="1">
    <source>
        <dbReference type="SAM" id="SignalP"/>
    </source>
</evidence>
<dbReference type="AlphaFoldDB" id="A0A1E7N1R2"/>
<dbReference type="RefSeq" id="WP_050366274.1">
    <property type="nucleotide sequence ID" value="NZ_BMUB01000026.1"/>
</dbReference>
<comment type="caution">
    <text evidence="4">The sequence shown here is derived from an EMBL/GenBank/DDBJ whole genome shotgun (WGS) entry which is preliminary data.</text>
</comment>
<sequence>MNIHKLSLGRAVRFAAAAVTAVAFAFTAGGTATAQSAQPAAQGSVTVTTSHEADLKQALKGLTPVSLADLQRILSQGGKGTASPAIGFNGVYDHIINDNSGQCLAVPGGSTAQGTGLIQWPCGTWNDHYWSANYQFNAYNFNWYHVVNYNSGQCLAVPGASTTAGTQVIQWPCGTWADHYWAFGIDTSNGKLHIINYNSGQCLAIPGASTTAGAHVIQWPCGTWPDHYWH</sequence>
<dbReference type="Pfam" id="PF14200">
    <property type="entry name" value="RicinB_lectin_2"/>
    <property type="match status" value="1"/>
</dbReference>
<feature type="domain" description="Ricin B lectin" evidence="2">
    <location>
        <begin position="141"/>
        <end position="219"/>
    </location>
</feature>
<evidence type="ECO:0000313" key="4">
    <source>
        <dbReference type="EMBL" id="OEV34621.1"/>
    </source>
</evidence>
<dbReference type="Gene3D" id="2.80.10.50">
    <property type="match status" value="1"/>
</dbReference>
<dbReference type="GeneID" id="97489436"/>
<protein>
    <recommendedName>
        <fullName evidence="2">Ricin B lectin domain-containing protein</fullName>
    </recommendedName>
</protein>
<feature type="signal peptide" evidence="1">
    <location>
        <begin position="1"/>
        <end position="25"/>
    </location>
</feature>
<reference evidence="5" key="4">
    <citation type="submission" date="2016-08" db="EMBL/GenBank/DDBJ databases">
        <title>Sequencing, assembly and comparative genomics of S. aureofaciens ATCC 10762.</title>
        <authorList>
            <person name="Gradnigo J.S."/>
            <person name="Johnson N."/>
            <person name="Somerville G.A."/>
        </authorList>
    </citation>
    <scope>NUCLEOTIDE SEQUENCE [LARGE SCALE GENOMIC DNA]</scope>
    <source>
        <strain evidence="5">ATCC 10762 / DSM 40127 / CCM 3239 / JCM 4008 / LMG 5968 / NBRC 12843 / NCIMB 8234 / A-377</strain>
    </source>
</reference>
<accession>A0A8H9HZD7</accession>
<proteinExistence type="predicted"/>
<reference evidence="4 5" key="2">
    <citation type="submission" date="2014-07" db="EMBL/GenBank/DDBJ databases">
        <authorList>
            <person name="Zhang J.E."/>
            <person name="Yang H."/>
            <person name="Guo J."/>
            <person name="Deng Z."/>
            <person name="Luo H."/>
            <person name="Luo M."/>
            <person name="Zhao B."/>
        </authorList>
    </citation>
    <scope>NUCLEOTIDE SEQUENCE [LARGE SCALE GENOMIC DNA]</scope>
    <source>
        <strain evidence="4">ATCC 10762</strain>
        <strain evidence="5">ATCC 10762 / DSM 40127 / CCM 3239 / JCM 4008 / LMG 5968 / NBRC 12843 / NCIMB 8234 / A-377</strain>
    </source>
</reference>
<reference evidence="3" key="5">
    <citation type="submission" date="2020-09" db="EMBL/GenBank/DDBJ databases">
        <authorList>
            <person name="Sun Q."/>
            <person name="Ohkuma M."/>
        </authorList>
    </citation>
    <scope>NUCLEOTIDE SEQUENCE</scope>
    <source>
        <strain evidence="3">JCM 4434</strain>
    </source>
</reference>
<feature type="chain" id="PRO_5038216626" description="Ricin B lectin domain-containing protein" evidence="1">
    <location>
        <begin position="26"/>
        <end position="230"/>
    </location>
</feature>
<dbReference type="SUPFAM" id="SSF50370">
    <property type="entry name" value="Ricin B-like lectins"/>
    <property type="match status" value="1"/>
</dbReference>
<evidence type="ECO:0000259" key="2">
    <source>
        <dbReference type="Pfam" id="PF14200"/>
    </source>
</evidence>
<dbReference type="CDD" id="cd00161">
    <property type="entry name" value="beta-trefoil_Ricin-like"/>
    <property type="match status" value="1"/>
</dbReference>
<keyword evidence="5" id="KW-1185">Reference proteome</keyword>
<reference evidence="3" key="1">
    <citation type="journal article" date="2014" name="Int. J. Syst. Evol. Microbiol.">
        <title>Complete genome sequence of Corynebacterium casei LMG S-19264T (=DSM 44701T), isolated from a smear-ripened cheese.</title>
        <authorList>
            <consortium name="US DOE Joint Genome Institute (JGI-PGF)"/>
            <person name="Walter F."/>
            <person name="Albersmeier A."/>
            <person name="Kalinowski J."/>
            <person name="Ruckert C."/>
        </authorList>
    </citation>
    <scope>NUCLEOTIDE SEQUENCE</scope>
    <source>
        <strain evidence="3">JCM 4434</strain>
    </source>
</reference>
<evidence type="ECO:0000313" key="5">
    <source>
        <dbReference type="Proteomes" id="UP000037395"/>
    </source>
</evidence>
<dbReference type="InterPro" id="IPR035992">
    <property type="entry name" value="Ricin_B-like_lectins"/>
</dbReference>
<accession>A0A1E7N1R2</accession>
<dbReference type="InterPro" id="IPR000772">
    <property type="entry name" value="Ricin_B_lectin"/>
</dbReference>
<keyword evidence="1" id="KW-0732">Signal</keyword>
<dbReference type="EMBL" id="JPRF03000043">
    <property type="protein sequence ID" value="OEV34621.1"/>
    <property type="molecule type" value="Genomic_DNA"/>
</dbReference>